<evidence type="ECO:0000259" key="2">
    <source>
        <dbReference type="Pfam" id="PF12697"/>
    </source>
</evidence>
<feature type="region of interest" description="Disordered" evidence="1">
    <location>
        <begin position="1"/>
        <end position="28"/>
    </location>
</feature>
<dbReference type="Pfam" id="PF12697">
    <property type="entry name" value="Abhydrolase_6"/>
    <property type="match status" value="1"/>
</dbReference>
<comment type="caution">
    <text evidence="3">The sequence shown here is derived from an EMBL/GenBank/DDBJ whole genome shotgun (WGS) entry which is preliminary data.</text>
</comment>
<dbReference type="InterPro" id="IPR029058">
    <property type="entry name" value="AB_hydrolase_fold"/>
</dbReference>
<evidence type="ECO:0000256" key="1">
    <source>
        <dbReference type="SAM" id="MobiDB-lite"/>
    </source>
</evidence>
<gene>
    <name evidence="3" type="ORF">Nepgr_014010</name>
</gene>
<protein>
    <recommendedName>
        <fullName evidence="2">AB hydrolase-1 domain-containing protein</fullName>
    </recommendedName>
</protein>
<dbReference type="AlphaFoldDB" id="A0AAD3SK31"/>
<accession>A0AAD3SK31</accession>
<dbReference type="EMBL" id="BSYO01000011">
    <property type="protein sequence ID" value="GMH12169.1"/>
    <property type="molecule type" value="Genomic_DNA"/>
</dbReference>
<evidence type="ECO:0000313" key="3">
    <source>
        <dbReference type="EMBL" id="GMH12169.1"/>
    </source>
</evidence>
<evidence type="ECO:0000313" key="4">
    <source>
        <dbReference type="Proteomes" id="UP001279734"/>
    </source>
</evidence>
<dbReference type="Gene3D" id="3.40.50.1820">
    <property type="entry name" value="alpha/beta hydrolase"/>
    <property type="match status" value="1"/>
</dbReference>
<name>A0AAD3SK31_NEPGR</name>
<dbReference type="InterPro" id="IPR000073">
    <property type="entry name" value="AB_hydrolase_1"/>
</dbReference>
<feature type="domain" description="AB hydrolase-1" evidence="2">
    <location>
        <begin position="160"/>
        <end position="422"/>
    </location>
</feature>
<dbReference type="PANTHER" id="PTHR45763:SF28">
    <property type="entry name" value="ALPHA_BETA-HYDROLASES SUPERFAMILY PROTEIN"/>
    <property type="match status" value="1"/>
</dbReference>
<proteinExistence type="predicted"/>
<organism evidence="3 4">
    <name type="scientific">Nepenthes gracilis</name>
    <name type="common">Slender pitcher plant</name>
    <dbReference type="NCBI Taxonomy" id="150966"/>
    <lineage>
        <taxon>Eukaryota</taxon>
        <taxon>Viridiplantae</taxon>
        <taxon>Streptophyta</taxon>
        <taxon>Embryophyta</taxon>
        <taxon>Tracheophyta</taxon>
        <taxon>Spermatophyta</taxon>
        <taxon>Magnoliopsida</taxon>
        <taxon>eudicotyledons</taxon>
        <taxon>Gunneridae</taxon>
        <taxon>Pentapetalae</taxon>
        <taxon>Caryophyllales</taxon>
        <taxon>Nepenthaceae</taxon>
        <taxon>Nepenthes</taxon>
    </lineage>
</organism>
<sequence length="442" mass="50237">MSVSWAEKTGRQVARSPPVGGGGAEESEVAEAEVWQIASPRWNWWKLPHRPTLGEKGGKHSKFFSCLNKRSGRIPYLRVKSEEAEAVFPSSNLSEDLRAEKISADPEEGLFNQMGNISLHGCSKSMDDPPITSPRIKLSDGRHLAYRETGVPRSEAKFKIIIAHGFGSSKDMSFLAPQELIDDLKIHILLYDRAGYGESDPNPKRSVKSEALDIEELADQLQLGPKFYVIGVSMGSYPIWSCLYYIPHRLQGAAFVAGVVNYRWPSLPDSLTKDDFRKNLVKLTLWLLKRTPKLLYWWMTQKLFPSSNVMEKNPVFFNDRDKEVLKRTPGFELLSENKLQHKSVFKNLRRDFLVGFGKWEFDPLKLSNPFSKNESFVHLWTGLEDRVVPIELQRFVSGKLPWIKHHEVPHGGHLIVYDSDVCASILKSLLLDEETCLSTPIC</sequence>
<dbReference type="FunFam" id="3.40.50.1820:FF:000270">
    <property type="entry name" value="Alpha/beta-Hydrolases superfamily protein"/>
    <property type="match status" value="1"/>
</dbReference>
<dbReference type="Proteomes" id="UP001279734">
    <property type="component" value="Unassembled WGS sequence"/>
</dbReference>
<keyword evidence="4" id="KW-1185">Reference proteome</keyword>
<dbReference type="SUPFAM" id="SSF53474">
    <property type="entry name" value="alpha/beta-Hydrolases"/>
    <property type="match status" value="1"/>
</dbReference>
<reference evidence="3" key="1">
    <citation type="submission" date="2023-05" db="EMBL/GenBank/DDBJ databases">
        <title>Nepenthes gracilis genome sequencing.</title>
        <authorList>
            <person name="Fukushima K."/>
        </authorList>
    </citation>
    <scope>NUCLEOTIDE SEQUENCE</scope>
    <source>
        <strain evidence="3">SING2019-196</strain>
    </source>
</reference>
<dbReference type="PANTHER" id="PTHR45763">
    <property type="entry name" value="HYDROLASE, ALPHA/BETA FOLD FAMILY PROTEIN, EXPRESSED-RELATED"/>
    <property type="match status" value="1"/>
</dbReference>